<comment type="caution">
    <text evidence="1">The sequence shown here is derived from an EMBL/GenBank/DDBJ whole genome shotgun (WGS) entry which is preliminary data.</text>
</comment>
<name>A0ABW1AJP5_9ACTN</name>
<proteinExistence type="predicted"/>
<evidence type="ECO:0000313" key="2">
    <source>
        <dbReference type="Proteomes" id="UP001596074"/>
    </source>
</evidence>
<gene>
    <name evidence="1" type="ORF">ACFPZN_54890</name>
</gene>
<sequence>MSVLRITRFQVDAADVEEMVVRRTALISALQRTFPGLAESRLARVDEESWIEVSRWESAAQLQAALERGPALPEAAAAFSLVKDATAESAEVVDVR</sequence>
<organism evidence="1 2">
    <name type="scientific">Actinomadura rugatobispora</name>
    <dbReference type="NCBI Taxonomy" id="1994"/>
    <lineage>
        <taxon>Bacteria</taxon>
        <taxon>Bacillati</taxon>
        <taxon>Actinomycetota</taxon>
        <taxon>Actinomycetes</taxon>
        <taxon>Streptosporangiales</taxon>
        <taxon>Thermomonosporaceae</taxon>
        <taxon>Actinomadura</taxon>
    </lineage>
</organism>
<dbReference type="SUPFAM" id="SSF54909">
    <property type="entry name" value="Dimeric alpha+beta barrel"/>
    <property type="match status" value="1"/>
</dbReference>
<keyword evidence="2" id="KW-1185">Reference proteome</keyword>
<evidence type="ECO:0008006" key="3">
    <source>
        <dbReference type="Google" id="ProtNLM"/>
    </source>
</evidence>
<protein>
    <recommendedName>
        <fullName evidence="3">ABM domain-containing protein</fullName>
    </recommendedName>
</protein>
<evidence type="ECO:0000313" key="1">
    <source>
        <dbReference type="EMBL" id="MFC5754761.1"/>
    </source>
</evidence>
<dbReference type="Gene3D" id="3.30.70.100">
    <property type="match status" value="1"/>
</dbReference>
<accession>A0ABW1AJP5</accession>
<reference evidence="2" key="1">
    <citation type="journal article" date="2019" name="Int. J. Syst. Evol. Microbiol.">
        <title>The Global Catalogue of Microorganisms (GCM) 10K type strain sequencing project: providing services to taxonomists for standard genome sequencing and annotation.</title>
        <authorList>
            <consortium name="The Broad Institute Genomics Platform"/>
            <consortium name="The Broad Institute Genome Sequencing Center for Infectious Disease"/>
            <person name="Wu L."/>
            <person name="Ma J."/>
        </authorList>
    </citation>
    <scope>NUCLEOTIDE SEQUENCE [LARGE SCALE GENOMIC DNA]</scope>
    <source>
        <strain evidence="2">KCTC 42087</strain>
    </source>
</reference>
<dbReference type="RefSeq" id="WP_378293179.1">
    <property type="nucleotide sequence ID" value="NZ_JBHSON010000180.1"/>
</dbReference>
<dbReference type="EMBL" id="JBHSON010000180">
    <property type="protein sequence ID" value="MFC5754761.1"/>
    <property type="molecule type" value="Genomic_DNA"/>
</dbReference>
<dbReference type="InterPro" id="IPR011008">
    <property type="entry name" value="Dimeric_a/b-barrel"/>
</dbReference>
<dbReference type="Proteomes" id="UP001596074">
    <property type="component" value="Unassembled WGS sequence"/>
</dbReference>